<dbReference type="InterPro" id="IPR013325">
    <property type="entry name" value="RNA_pol_sigma_r2"/>
</dbReference>
<dbReference type="RefSeq" id="WP_203841179.1">
    <property type="nucleotide sequence ID" value="NZ_BAAATV010000012.1"/>
</dbReference>
<comment type="caution">
    <text evidence="7">The sequence shown here is derived from an EMBL/GenBank/DDBJ whole genome shotgun (WGS) entry which is preliminary data.</text>
</comment>
<dbReference type="EMBL" id="BOMN01000102">
    <property type="protein sequence ID" value="GIE24149.1"/>
    <property type="molecule type" value="Genomic_DNA"/>
</dbReference>
<evidence type="ECO:0000313" key="8">
    <source>
        <dbReference type="Proteomes" id="UP000603200"/>
    </source>
</evidence>
<evidence type="ECO:0000256" key="2">
    <source>
        <dbReference type="ARBA" id="ARBA00023015"/>
    </source>
</evidence>
<dbReference type="Proteomes" id="UP000603200">
    <property type="component" value="Unassembled WGS sequence"/>
</dbReference>
<dbReference type="InterPro" id="IPR013324">
    <property type="entry name" value="RNA_pol_sigma_r3/r4-like"/>
</dbReference>
<reference evidence="7 8" key="1">
    <citation type="submission" date="2021-01" db="EMBL/GenBank/DDBJ databases">
        <title>Whole genome shotgun sequence of Actinoplanes humidus NBRC 14915.</title>
        <authorList>
            <person name="Komaki H."/>
            <person name="Tamura T."/>
        </authorList>
    </citation>
    <scope>NUCLEOTIDE SEQUENCE [LARGE SCALE GENOMIC DNA]</scope>
    <source>
        <strain evidence="7 8">NBRC 14915</strain>
    </source>
</reference>
<accession>A0ABQ3ZZV3</accession>
<dbReference type="InterPro" id="IPR039425">
    <property type="entry name" value="RNA_pol_sigma-70-like"/>
</dbReference>
<protein>
    <recommendedName>
        <fullName evidence="6">RNA polymerase sigma factor 70 region 4 type 2 domain-containing protein</fullName>
    </recommendedName>
</protein>
<proteinExistence type="inferred from homology"/>
<keyword evidence="5" id="KW-0804">Transcription</keyword>
<dbReference type="SUPFAM" id="SSF88659">
    <property type="entry name" value="Sigma3 and sigma4 domains of RNA polymerase sigma factors"/>
    <property type="match status" value="1"/>
</dbReference>
<evidence type="ECO:0000313" key="7">
    <source>
        <dbReference type="EMBL" id="GIE24149.1"/>
    </source>
</evidence>
<dbReference type="SUPFAM" id="SSF88946">
    <property type="entry name" value="Sigma2 domain of RNA polymerase sigma factors"/>
    <property type="match status" value="1"/>
</dbReference>
<evidence type="ECO:0000256" key="3">
    <source>
        <dbReference type="ARBA" id="ARBA00023082"/>
    </source>
</evidence>
<dbReference type="PANTHER" id="PTHR43133">
    <property type="entry name" value="RNA POLYMERASE ECF-TYPE SIGMA FACTO"/>
    <property type="match status" value="1"/>
</dbReference>
<organism evidence="7 8">
    <name type="scientific">Winogradskya humida</name>
    <dbReference type="NCBI Taxonomy" id="113566"/>
    <lineage>
        <taxon>Bacteria</taxon>
        <taxon>Bacillati</taxon>
        <taxon>Actinomycetota</taxon>
        <taxon>Actinomycetes</taxon>
        <taxon>Micromonosporales</taxon>
        <taxon>Micromonosporaceae</taxon>
        <taxon>Winogradskya</taxon>
    </lineage>
</organism>
<keyword evidence="2" id="KW-0805">Transcription regulation</keyword>
<evidence type="ECO:0000256" key="1">
    <source>
        <dbReference type="ARBA" id="ARBA00010641"/>
    </source>
</evidence>
<sequence length="168" mass="18555">MGEQPSRKPETFDAYYLADFGPLTWFAIRIGASCVPEAEDVAQDAMRTALRHWADVGHPFAYTRMAVRRELARTRAKATRRREAERLAAGDGRLDDAFDQDVTRVIALLGALPAAQREVLALAMDGFEPAEIAAINGQNVATVRSNLRHARRKLIELMHTGREGGDGP</sequence>
<gene>
    <name evidence="7" type="ORF">Ahu01nite_072510</name>
</gene>
<evidence type="ECO:0000256" key="5">
    <source>
        <dbReference type="ARBA" id="ARBA00023163"/>
    </source>
</evidence>
<name>A0ABQ3ZZV3_9ACTN</name>
<comment type="similarity">
    <text evidence="1">Belongs to the sigma-70 factor family. ECF subfamily.</text>
</comment>
<dbReference type="InterPro" id="IPR013249">
    <property type="entry name" value="RNA_pol_sigma70_r4_t2"/>
</dbReference>
<dbReference type="Gene3D" id="1.10.10.10">
    <property type="entry name" value="Winged helix-like DNA-binding domain superfamily/Winged helix DNA-binding domain"/>
    <property type="match status" value="1"/>
</dbReference>
<dbReference type="PANTHER" id="PTHR43133:SF8">
    <property type="entry name" value="RNA POLYMERASE SIGMA FACTOR HI_1459-RELATED"/>
    <property type="match status" value="1"/>
</dbReference>
<dbReference type="InterPro" id="IPR036388">
    <property type="entry name" value="WH-like_DNA-bd_sf"/>
</dbReference>
<keyword evidence="4" id="KW-0238">DNA-binding</keyword>
<keyword evidence="3" id="KW-0731">Sigma factor</keyword>
<evidence type="ECO:0000256" key="4">
    <source>
        <dbReference type="ARBA" id="ARBA00023125"/>
    </source>
</evidence>
<keyword evidence="8" id="KW-1185">Reference proteome</keyword>
<evidence type="ECO:0000259" key="6">
    <source>
        <dbReference type="Pfam" id="PF08281"/>
    </source>
</evidence>
<dbReference type="Pfam" id="PF08281">
    <property type="entry name" value="Sigma70_r4_2"/>
    <property type="match status" value="1"/>
</dbReference>
<feature type="domain" description="RNA polymerase sigma factor 70 region 4 type 2" evidence="6">
    <location>
        <begin position="105"/>
        <end position="154"/>
    </location>
</feature>